<dbReference type="EMBL" id="CAJNON010001941">
    <property type="protein sequence ID" value="CAF1493118.1"/>
    <property type="molecule type" value="Genomic_DNA"/>
</dbReference>
<feature type="non-terminal residue" evidence="8">
    <location>
        <position position="713"/>
    </location>
</feature>
<evidence type="ECO:0000256" key="5">
    <source>
        <dbReference type="ARBA" id="ARBA00023242"/>
    </source>
</evidence>
<feature type="compositionally biased region" description="Basic residues" evidence="7">
    <location>
        <begin position="1"/>
        <end position="14"/>
    </location>
</feature>
<evidence type="ECO:0000313" key="8">
    <source>
        <dbReference type="EMBL" id="CAF1493118.1"/>
    </source>
</evidence>
<evidence type="ECO:0000256" key="3">
    <source>
        <dbReference type="ARBA" id="ARBA00022517"/>
    </source>
</evidence>
<name>A0A815SLM8_9BILA</name>
<gene>
    <name evidence="8" type="ORF">VCS650_LOCUS41817</name>
</gene>
<evidence type="ECO:0000313" key="9">
    <source>
        <dbReference type="Proteomes" id="UP000663891"/>
    </source>
</evidence>
<dbReference type="AlphaFoldDB" id="A0A815SLM8"/>
<evidence type="ECO:0000256" key="7">
    <source>
        <dbReference type="SAM" id="MobiDB-lite"/>
    </source>
</evidence>
<comment type="similarity">
    <text evidence="2">Belongs to the NOP14 family.</text>
</comment>
<accession>A0A815SLM8</accession>
<dbReference type="OrthoDB" id="441771at2759"/>
<dbReference type="PANTHER" id="PTHR23183:SF0">
    <property type="entry name" value="NUCLEOLAR PROTEIN 14"/>
    <property type="match status" value="1"/>
</dbReference>
<keyword evidence="3" id="KW-0690">Ribosome biogenesis</keyword>
<dbReference type="GO" id="GO:0032040">
    <property type="term" value="C:small-subunit processome"/>
    <property type="evidence" value="ECO:0007669"/>
    <property type="project" value="InterPro"/>
</dbReference>
<keyword evidence="4" id="KW-0698">rRNA processing</keyword>
<feature type="region of interest" description="Disordered" evidence="7">
    <location>
        <begin position="121"/>
        <end position="187"/>
    </location>
</feature>
<feature type="region of interest" description="Disordered" evidence="7">
    <location>
        <begin position="1"/>
        <end position="29"/>
    </location>
</feature>
<evidence type="ECO:0000256" key="1">
    <source>
        <dbReference type="ARBA" id="ARBA00004604"/>
    </source>
</evidence>
<comment type="subcellular location">
    <subcellularLocation>
        <location evidence="1">Nucleus</location>
        <location evidence="1">Nucleolus</location>
    </subcellularLocation>
</comment>
<feature type="compositionally biased region" description="Acidic residues" evidence="7">
    <location>
        <begin position="390"/>
        <end position="406"/>
    </location>
</feature>
<dbReference type="Proteomes" id="UP000663891">
    <property type="component" value="Unassembled WGS sequence"/>
</dbReference>
<sequence length="713" mass="82432">MVKKTSSKPKKRRTFAADKHNTKTRTDVVNKSNPFDLHVNRLKHDVLGKRRNYEKGGQPLKSRSRGIEKRKRTLLKELNSVFKKNTFIDYRLGENDPTLTNDEKLMQRLIAERSKTRLGKESRYNLNDEEDLTHYGQSLSKSDELNQKPVVDDYDDDDLNKGRLKSDSFFGGFQNPNDQRKPQSKKEWIEDMIKSTKLDKYERQRENEKVFDLTSNLDEQWKALSKLINVKERQSKDIKETSDDYDKLVNSLKFEAKTTGVPVKTIEEREKEAAERLKTLQIAESERMERPTLKSILAKNRPQTHLSVEELDERFIAESERMERPTLKSILAKNRPQTHLSVEELDESYYILDGTKRRVTFDDENEADKNGTLPTEETTTDNGDDSTPVDNEEQGDNDDEEEEEEEKTNGDLAAEFEEIPSSLGILENRIREDKNTINIIWKRIRDKRLPPIPKVVLSNYFDVLLDYYVSIKPNQVIYNKVSKILLDLLQSINNDQTKANILNRLKQYHVTLSEQIEEEKFCQVALSFIVFLKLITYLYPTSDFRHPITTPALTLLIQAVHHASLNSLSSCRQALLLIELTKQWISKTTRYVPEVIVLLMKLLQLACPTEKSKHVLSCSSKQNGNNQLLVINKNIDLSKSTTLTVFSDNDLDDDNDEHRAMILQTCLNSLIDFLNIYQSLSAIVEIAQPFKSLVQTIAETSKCNQKSLKILEV</sequence>
<keyword evidence="5" id="KW-0539">Nucleus</keyword>
<evidence type="ECO:0008006" key="10">
    <source>
        <dbReference type="Google" id="ProtNLM"/>
    </source>
</evidence>
<proteinExistence type="inferred from homology"/>
<evidence type="ECO:0000256" key="4">
    <source>
        <dbReference type="ARBA" id="ARBA00022552"/>
    </source>
</evidence>
<evidence type="ECO:0000256" key="6">
    <source>
        <dbReference type="ARBA" id="ARBA00024695"/>
    </source>
</evidence>
<dbReference type="GO" id="GO:0030692">
    <property type="term" value="C:Noc4p-Nop14p complex"/>
    <property type="evidence" value="ECO:0007669"/>
    <property type="project" value="TreeGrafter"/>
</dbReference>
<dbReference type="InterPro" id="IPR007276">
    <property type="entry name" value="Nop14"/>
</dbReference>
<dbReference type="Pfam" id="PF04147">
    <property type="entry name" value="Nop14"/>
    <property type="match status" value="1"/>
</dbReference>
<reference evidence="8" key="1">
    <citation type="submission" date="2021-02" db="EMBL/GenBank/DDBJ databases">
        <authorList>
            <person name="Nowell W R."/>
        </authorList>
    </citation>
    <scope>NUCLEOTIDE SEQUENCE</scope>
</reference>
<feature type="region of interest" description="Disordered" evidence="7">
    <location>
        <begin position="361"/>
        <end position="414"/>
    </location>
</feature>
<feature type="compositionally biased region" description="Basic and acidic residues" evidence="7">
    <location>
        <begin position="178"/>
        <end position="187"/>
    </location>
</feature>
<feature type="compositionally biased region" description="Basic and acidic residues" evidence="7">
    <location>
        <begin position="15"/>
        <end position="28"/>
    </location>
</feature>
<comment type="caution">
    <text evidence="8">The sequence shown here is derived from an EMBL/GenBank/DDBJ whole genome shotgun (WGS) entry which is preliminary data.</text>
</comment>
<dbReference type="PANTHER" id="PTHR23183">
    <property type="entry name" value="NOP14"/>
    <property type="match status" value="1"/>
</dbReference>
<comment type="function">
    <text evidence="6">Involved in nucleolar processing of pre-18S ribosomal RNA. Has a role in the nuclear export of 40S pre-ribosomal subunit to the cytoplasm.</text>
</comment>
<evidence type="ECO:0000256" key="2">
    <source>
        <dbReference type="ARBA" id="ARBA00007466"/>
    </source>
</evidence>
<protein>
    <recommendedName>
        <fullName evidence="10">Nucleolar protein 14</fullName>
    </recommendedName>
</protein>
<dbReference type="GO" id="GO:0030490">
    <property type="term" value="P:maturation of SSU-rRNA"/>
    <property type="evidence" value="ECO:0007669"/>
    <property type="project" value="TreeGrafter"/>
</dbReference>
<organism evidence="8 9">
    <name type="scientific">Adineta steineri</name>
    <dbReference type="NCBI Taxonomy" id="433720"/>
    <lineage>
        <taxon>Eukaryota</taxon>
        <taxon>Metazoa</taxon>
        <taxon>Spiralia</taxon>
        <taxon>Gnathifera</taxon>
        <taxon>Rotifera</taxon>
        <taxon>Eurotatoria</taxon>
        <taxon>Bdelloidea</taxon>
        <taxon>Adinetida</taxon>
        <taxon>Adinetidae</taxon>
        <taxon>Adineta</taxon>
    </lineage>
</organism>